<organism evidence="11 12">
    <name type="scientific">Lasiosphaeria hispida</name>
    <dbReference type="NCBI Taxonomy" id="260671"/>
    <lineage>
        <taxon>Eukaryota</taxon>
        <taxon>Fungi</taxon>
        <taxon>Dikarya</taxon>
        <taxon>Ascomycota</taxon>
        <taxon>Pezizomycotina</taxon>
        <taxon>Sordariomycetes</taxon>
        <taxon>Sordariomycetidae</taxon>
        <taxon>Sordariales</taxon>
        <taxon>Lasiosphaeriaceae</taxon>
        <taxon>Lasiosphaeria</taxon>
    </lineage>
</organism>
<dbReference type="EC" id="2.7.1.12" evidence="3 9"/>
<dbReference type="InterPro" id="IPR006001">
    <property type="entry name" value="Therm_gnt_kin"/>
</dbReference>
<proteinExistence type="inferred from homology"/>
<evidence type="ECO:0000256" key="4">
    <source>
        <dbReference type="ARBA" id="ARBA00022679"/>
    </source>
</evidence>
<comment type="caution">
    <text evidence="11">The sequence shown here is derived from an EMBL/GenBank/DDBJ whole genome shotgun (WGS) entry which is preliminary data.</text>
</comment>
<dbReference type="GO" id="GO:0005737">
    <property type="term" value="C:cytoplasm"/>
    <property type="evidence" value="ECO:0007669"/>
    <property type="project" value="TreeGrafter"/>
</dbReference>
<dbReference type="FunFam" id="3.40.50.300:FF:001607">
    <property type="entry name" value="Gluconokinase"/>
    <property type="match status" value="1"/>
</dbReference>
<dbReference type="CDD" id="cd02021">
    <property type="entry name" value="GntK"/>
    <property type="match status" value="1"/>
</dbReference>
<keyword evidence="4 9" id="KW-0808">Transferase</keyword>
<dbReference type="GO" id="GO:0005975">
    <property type="term" value="P:carbohydrate metabolic process"/>
    <property type="evidence" value="ECO:0007669"/>
    <property type="project" value="InterPro"/>
</dbReference>
<dbReference type="Gene3D" id="3.40.50.300">
    <property type="entry name" value="P-loop containing nucleotide triphosphate hydrolases"/>
    <property type="match status" value="1"/>
</dbReference>
<reference evidence="11" key="2">
    <citation type="submission" date="2023-06" db="EMBL/GenBank/DDBJ databases">
        <authorList>
            <consortium name="Lawrence Berkeley National Laboratory"/>
            <person name="Haridas S."/>
            <person name="Hensen N."/>
            <person name="Bonometti L."/>
            <person name="Westerberg I."/>
            <person name="Brannstrom I.O."/>
            <person name="Guillou S."/>
            <person name="Cros-Aarteil S."/>
            <person name="Calhoun S."/>
            <person name="Kuo A."/>
            <person name="Mondo S."/>
            <person name="Pangilinan J."/>
            <person name="Riley R."/>
            <person name="Labutti K."/>
            <person name="Andreopoulos B."/>
            <person name="Lipzen A."/>
            <person name="Chen C."/>
            <person name="Yanf M."/>
            <person name="Daum C."/>
            <person name="Ng V."/>
            <person name="Clum A."/>
            <person name="Steindorff A."/>
            <person name="Ohm R."/>
            <person name="Martin F."/>
            <person name="Silar P."/>
            <person name="Natvig D."/>
            <person name="Lalanne C."/>
            <person name="Gautier V."/>
            <person name="Ament-Velasquez S.L."/>
            <person name="Kruys A."/>
            <person name="Hutchinson M.I."/>
            <person name="Powell A.J."/>
            <person name="Barry K."/>
            <person name="Miller A.N."/>
            <person name="Grigoriev I.V."/>
            <person name="Debuchy R."/>
            <person name="Gladieux P."/>
            <person name="Thoren M.H."/>
            <person name="Johannesson H."/>
        </authorList>
    </citation>
    <scope>NUCLEOTIDE SEQUENCE</scope>
    <source>
        <strain evidence="11">CBS 955.72</strain>
    </source>
</reference>
<gene>
    <name evidence="11" type="ORF">B0T25DRAFT_23936</name>
</gene>
<dbReference type="SUPFAM" id="SSF52540">
    <property type="entry name" value="P-loop containing nucleoside triphosphate hydrolases"/>
    <property type="match status" value="1"/>
</dbReference>
<dbReference type="InterPro" id="IPR027417">
    <property type="entry name" value="P-loop_NTPase"/>
</dbReference>
<comment type="pathway">
    <text evidence="1 9">Carbohydrate acid metabolism; D-gluconate degradation.</text>
</comment>
<sequence length="250" mass="27497">MLSHASPVVMNGPGPSKGPSLSNLSSLSAVRQILPPSPKVARLPNPSLASGLRTNGVTSANSSFEKEHHIWLVTGPAGCGKSTVAKYLANSLHWPYIEGDEYHPQANVDKMSAGIPLTDADRWDWLTALRDSSIHELDQGHDGVVLTCSALKRKYRDVIRVAPYFTPNLRLHFIYLDAPEDLLLQRVLARKNHYMGANMVHSQFDILEPPTSDEVDVISIDVSRPADSVMAEALDRVLNTIYETKANPQK</sequence>
<evidence type="ECO:0000256" key="10">
    <source>
        <dbReference type="SAM" id="MobiDB-lite"/>
    </source>
</evidence>
<evidence type="ECO:0000256" key="1">
    <source>
        <dbReference type="ARBA" id="ARBA00004875"/>
    </source>
</evidence>
<evidence type="ECO:0000256" key="8">
    <source>
        <dbReference type="ARBA" id="ARBA00048090"/>
    </source>
</evidence>
<accession>A0AAJ0MJM9</accession>
<name>A0AAJ0MJM9_9PEZI</name>
<dbReference type="Proteomes" id="UP001275084">
    <property type="component" value="Unassembled WGS sequence"/>
</dbReference>
<dbReference type="AlphaFoldDB" id="A0AAJ0MJM9"/>
<dbReference type="PANTHER" id="PTHR43442:SF3">
    <property type="entry name" value="GLUCONOKINASE-RELATED"/>
    <property type="match status" value="1"/>
</dbReference>
<reference evidence="11" key="1">
    <citation type="journal article" date="2023" name="Mol. Phylogenet. Evol.">
        <title>Genome-scale phylogeny and comparative genomics of the fungal order Sordariales.</title>
        <authorList>
            <person name="Hensen N."/>
            <person name="Bonometti L."/>
            <person name="Westerberg I."/>
            <person name="Brannstrom I.O."/>
            <person name="Guillou S."/>
            <person name="Cros-Aarteil S."/>
            <person name="Calhoun S."/>
            <person name="Haridas S."/>
            <person name="Kuo A."/>
            <person name="Mondo S."/>
            <person name="Pangilinan J."/>
            <person name="Riley R."/>
            <person name="LaButti K."/>
            <person name="Andreopoulos B."/>
            <person name="Lipzen A."/>
            <person name="Chen C."/>
            <person name="Yan M."/>
            <person name="Daum C."/>
            <person name="Ng V."/>
            <person name="Clum A."/>
            <person name="Steindorff A."/>
            <person name="Ohm R.A."/>
            <person name="Martin F."/>
            <person name="Silar P."/>
            <person name="Natvig D.O."/>
            <person name="Lalanne C."/>
            <person name="Gautier V."/>
            <person name="Ament-Velasquez S.L."/>
            <person name="Kruys A."/>
            <person name="Hutchinson M.I."/>
            <person name="Powell A.J."/>
            <person name="Barry K."/>
            <person name="Miller A.N."/>
            <person name="Grigoriev I.V."/>
            <person name="Debuchy R."/>
            <person name="Gladieux P."/>
            <person name="Hiltunen Thoren M."/>
            <person name="Johannesson H."/>
        </authorList>
    </citation>
    <scope>NUCLEOTIDE SEQUENCE</scope>
    <source>
        <strain evidence="11">CBS 955.72</strain>
    </source>
</reference>
<keyword evidence="5 9" id="KW-0547">Nucleotide-binding</keyword>
<evidence type="ECO:0000256" key="9">
    <source>
        <dbReference type="RuleBase" id="RU363066"/>
    </source>
</evidence>
<keyword evidence="11" id="KW-0378">Hydrolase</keyword>
<dbReference type="Pfam" id="PF13238">
    <property type="entry name" value="AAA_18"/>
    <property type="match status" value="1"/>
</dbReference>
<dbReference type="EMBL" id="JAUIQD010000001">
    <property type="protein sequence ID" value="KAK3362926.1"/>
    <property type="molecule type" value="Genomic_DNA"/>
</dbReference>
<evidence type="ECO:0000313" key="12">
    <source>
        <dbReference type="Proteomes" id="UP001275084"/>
    </source>
</evidence>
<dbReference type="GO" id="GO:0016787">
    <property type="term" value="F:hydrolase activity"/>
    <property type="evidence" value="ECO:0007669"/>
    <property type="project" value="UniProtKB-KW"/>
</dbReference>
<keyword evidence="6 9" id="KW-0418">Kinase</keyword>
<evidence type="ECO:0000256" key="5">
    <source>
        <dbReference type="ARBA" id="ARBA00022741"/>
    </source>
</evidence>
<evidence type="ECO:0000256" key="3">
    <source>
        <dbReference type="ARBA" id="ARBA00012054"/>
    </source>
</evidence>
<evidence type="ECO:0000256" key="6">
    <source>
        <dbReference type="ARBA" id="ARBA00022777"/>
    </source>
</evidence>
<evidence type="ECO:0000256" key="7">
    <source>
        <dbReference type="ARBA" id="ARBA00022840"/>
    </source>
</evidence>
<dbReference type="NCBIfam" id="TIGR01313">
    <property type="entry name" value="therm_gnt_kin"/>
    <property type="match status" value="1"/>
</dbReference>
<dbReference type="PANTHER" id="PTHR43442">
    <property type="entry name" value="GLUCONOKINASE-RELATED"/>
    <property type="match status" value="1"/>
</dbReference>
<keyword evidence="12" id="KW-1185">Reference proteome</keyword>
<feature type="region of interest" description="Disordered" evidence="10">
    <location>
        <begin position="1"/>
        <end position="23"/>
    </location>
</feature>
<comment type="similarity">
    <text evidence="2 9">Belongs to the gluconokinase GntK/GntV family.</text>
</comment>
<dbReference type="GO" id="GO:0005524">
    <property type="term" value="F:ATP binding"/>
    <property type="evidence" value="ECO:0007669"/>
    <property type="project" value="UniProtKB-KW"/>
</dbReference>
<comment type="catalytic activity">
    <reaction evidence="8 9">
        <text>D-gluconate + ATP = 6-phospho-D-gluconate + ADP + H(+)</text>
        <dbReference type="Rhea" id="RHEA:19433"/>
        <dbReference type="ChEBI" id="CHEBI:15378"/>
        <dbReference type="ChEBI" id="CHEBI:18391"/>
        <dbReference type="ChEBI" id="CHEBI:30616"/>
        <dbReference type="ChEBI" id="CHEBI:58759"/>
        <dbReference type="ChEBI" id="CHEBI:456216"/>
        <dbReference type="EC" id="2.7.1.12"/>
    </reaction>
</comment>
<protein>
    <recommendedName>
        <fullName evidence="3 9">Gluconokinase</fullName>
        <ecNumber evidence="3 9">2.7.1.12</ecNumber>
    </recommendedName>
</protein>
<evidence type="ECO:0000256" key="2">
    <source>
        <dbReference type="ARBA" id="ARBA00008420"/>
    </source>
</evidence>
<evidence type="ECO:0000313" key="11">
    <source>
        <dbReference type="EMBL" id="KAK3362926.1"/>
    </source>
</evidence>
<keyword evidence="7 9" id="KW-0067">ATP-binding</keyword>
<dbReference type="GO" id="GO:0046316">
    <property type="term" value="F:gluconokinase activity"/>
    <property type="evidence" value="ECO:0007669"/>
    <property type="project" value="UniProtKB-EC"/>
</dbReference>